<feature type="transmembrane region" description="Helical" evidence="1">
    <location>
        <begin position="6"/>
        <end position="23"/>
    </location>
</feature>
<keyword evidence="3" id="KW-1185">Reference proteome</keyword>
<keyword evidence="1" id="KW-0812">Transmembrane</keyword>
<evidence type="ECO:0000313" key="3">
    <source>
        <dbReference type="Proteomes" id="UP000093053"/>
    </source>
</evidence>
<dbReference type="EMBL" id="CP016793">
    <property type="protein sequence ID" value="ANZ40576.1"/>
    <property type="molecule type" value="Genomic_DNA"/>
</dbReference>
<proteinExistence type="predicted"/>
<gene>
    <name evidence="2" type="ORF">BBK82_35795</name>
</gene>
<protein>
    <submittedName>
        <fullName evidence="2">Uncharacterized protein</fullName>
    </submittedName>
</protein>
<accession>A0A1B2HS38</accession>
<organism evidence="2 3">
    <name type="scientific">Lentzea guizhouensis</name>
    <dbReference type="NCBI Taxonomy" id="1586287"/>
    <lineage>
        <taxon>Bacteria</taxon>
        <taxon>Bacillati</taxon>
        <taxon>Actinomycetota</taxon>
        <taxon>Actinomycetes</taxon>
        <taxon>Pseudonocardiales</taxon>
        <taxon>Pseudonocardiaceae</taxon>
        <taxon>Lentzea</taxon>
    </lineage>
</organism>
<dbReference type="AlphaFoldDB" id="A0A1B2HS38"/>
<feature type="transmembrane region" description="Helical" evidence="1">
    <location>
        <begin position="35"/>
        <end position="58"/>
    </location>
</feature>
<reference evidence="2 3" key="1">
    <citation type="submission" date="2016-07" db="EMBL/GenBank/DDBJ databases">
        <title>Complete genome sequence of the Lentzea guizhouensis DHS C013.</title>
        <authorList>
            <person name="Cao C."/>
        </authorList>
    </citation>
    <scope>NUCLEOTIDE SEQUENCE [LARGE SCALE GENOMIC DNA]</scope>
    <source>
        <strain evidence="2 3">DHS C013</strain>
    </source>
</reference>
<keyword evidence="1" id="KW-0472">Membrane</keyword>
<evidence type="ECO:0000256" key="1">
    <source>
        <dbReference type="SAM" id="Phobius"/>
    </source>
</evidence>
<dbReference type="KEGG" id="led:BBK82_35795"/>
<dbReference type="Proteomes" id="UP000093053">
    <property type="component" value="Chromosome"/>
</dbReference>
<feature type="transmembrane region" description="Helical" evidence="1">
    <location>
        <begin position="78"/>
        <end position="95"/>
    </location>
</feature>
<evidence type="ECO:0000313" key="2">
    <source>
        <dbReference type="EMBL" id="ANZ40576.1"/>
    </source>
</evidence>
<keyword evidence="1" id="KW-1133">Transmembrane helix</keyword>
<dbReference type="STRING" id="1586287.BBK82_35795"/>
<sequence>MFVVVPVMDGMAVAVVHVVHVITMRDSHMAAARTVIVTVVRVRLVIAGFALVDMSVVLPVEVAVVRVVDVITVRDGHMAAPVAVGVAVVGVFEVCRGHDQPASRRAGLHFTRTF</sequence>
<name>A0A1B2HS38_9PSEU</name>